<comment type="similarity">
    <text evidence="2">Belongs to the methyltransferase superfamily. L-isoaspartyl/D-aspartyl protein methyltransferase family.</text>
</comment>
<dbReference type="OrthoDB" id="4035289at2"/>
<evidence type="ECO:0000256" key="5">
    <source>
        <dbReference type="ARBA" id="ARBA00022490"/>
    </source>
</evidence>
<comment type="subcellular location">
    <subcellularLocation>
        <location evidence="1">Cytoplasm</location>
    </subcellularLocation>
</comment>
<dbReference type="InterPro" id="IPR000682">
    <property type="entry name" value="PCMT"/>
</dbReference>
<dbReference type="EMBL" id="VAVZ01000008">
    <property type="protein sequence ID" value="TLP98600.1"/>
    <property type="molecule type" value="Genomic_DNA"/>
</dbReference>
<evidence type="ECO:0000256" key="2">
    <source>
        <dbReference type="ARBA" id="ARBA00005369"/>
    </source>
</evidence>
<dbReference type="SUPFAM" id="SSF53335">
    <property type="entry name" value="S-adenosyl-L-methionine-dependent methyltransferases"/>
    <property type="match status" value="1"/>
</dbReference>
<gene>
    <name evidence="12" type="ORF">FEF26_04170</name>
</gene>
<evidence type="ECO:0000256" key="8">
    <source>
        <dbReference type="ARBA" id="ARBA00022691"/>
    </source>
</evidence>
<comment type="caution">
    <text evidence="12">The sequence shown here is derived from an EMBL/GenBank/DDBJ whole genome shotgun (WGS) entry which is preliminary data.</text>
</comment>
<evidence type="ECO:0000313" key="12">
    <source>
        <dbReference type="EMBL" id="TLP98600.1"/>
    </source>
</evidence>
<evidence type="ECO:0000256" key="1">
    <source>
        <dbReference type="ARBA" id="ARBA00004496"/>
    </source>
</evidence>
<accession>A0A5R9BFA1</accession>
<keyword evidence="8" id="KW-0949">S-adenosyl-L-methionine</keyword>
<keyword evidence="13" id="KW-1185">Reference proteome</keyword>
<evidence type="ECO:0000256" key="9">
    <source>
        <dbReference type="ARBA" id="ARBA00030757"/>
    </source>
</evidence>
<keyword evidence="6 12" id="KW-0489">Methyltransferase</keyword>
<evidence type="ECO:0000256" key="11">
    <source>
        <dbReference type="ARBA" id="ARBA00031350"/>
    </source>
</evidence>
<dbReference type="Pfam" id="PF01135">
    <property type="entry name" value="PCMT"/>
    <property type="match status" value="1"/>
</dbReference>
<dbReference type="GO" id="GO:0032259">
    <property type="term" value="P:methylation"/>
    <property type="evidence" value="ECO:0007669"/>
    <property type="project" value="UniProtKB-KW"/>
</dbReference>
<reference evidence="12 13" key="1">
    <citation type="submission" date="2019-05" db="EMBL/GenBank/DDBJ databases">
        <title>Nesterenkonia sp. GY074 isolated from the Southern Atlantic Ocean.</title>
        <authorList>
            <person name="Zhang G."/>
        </authorList>
    </citation>
    <scope>NUCLEOTIDE SEQUENCE [LARGE SCALE GENOMIC DNA]</scope>
    <source>
        <strain evidence="12 13">GY074</strain>
    </source>
</reference>
<dbReference type="InterPro" id="IPR029063">
    <property type="entry name" value="SAM-dependent_MTases_sf"/>
</dbReference>
<name>A0A5R9BFA1_9MICC</name>
<dbReference type="GO" id="GO:0005737">
    <property type="term" value="C:cytoplasm"/>
    <property type="evidence" value="ECO:0007669"/>
    <property type="project" value="UniProtKB-SubCell"/>
</dbReference>
<protein>
    <recommendedName>
        <fullName evidence="4">Protein-L-isoaspartate O-methyltransferase</fullName>
        <ecNumber evidence="3">2.1.1.77</ecNumber>
    </recommendedName>
    <alternativeName>
        <fullName evidence="11">L-isoaspartyl protein carboxyl methyltransferase</fullName>
    </alternativeName>
    <alternativeName>
        <fullName evidence="9">Protein L-isoaspartyl methyltransferase</fullName>
    </alternativeName>
    <alternativeName>
        <fullName evidence="10">Protein-beta-aspartate methyltransferase</fullName>
    </alternativeName>
</protein>
<evidence type="ECO:0000256" key="6">
    <source>
        <dbReference type="ARBA" id="ARBA00022603"/>
    </source>
</evidence>
<dbReference type="EC" id="2.1.1.77" evidence="3"/>
<dbReference type="Gene3D" id="3.40.50.150">
    <property type="entry name" value="Vaccinia Virus protein VP39"/>
    <property type="match status" value="1"/>
</dbReference>
<proteinExistence type="inferred from homology"/>
<sequence length="191" mass="21140">MRRKGKTGGIDQAMATIHRADFLPEEVRHLAGVDEALPIGFAQTNSQPRTVKAMLRLLEVHPGHKVLDVGAGSGWSTGLLGHIVGERGRVMGVELLPELVRRANAVLDAYDMPWIEVRQGNQGNLGLREEAPFDRILVSAEADYLPESLMEQMRQNGIMVIPVRGELLRVEKRPDDVVVTRHGPFSFVPLL</sequence>
<keyword evidence="5" id="KW-0963">Cytoplasm</keyword>
<evidence type="ECO:0000256" key="3">
    <source>
        <dbReference type="ARBA" id="ARBA00011890"/>
    </source>
</evidence>
<dbReference type="Proteomes" id="UP000310458">
    <property type="component" value="Unassembled WGS sequence"/>
</dbReference>
<dbReference type="GO" id="GO:0004719">
    <property type="term" value="F:protein-L-isoaspartate (D-aspartate) O-methyltransferase activity"/>
    <property type="evidence" value="ECO:0007669"/>
    <property type="project" value="UniProtKB-EC"/>
</dbReference>
<organism evidence="12 13">
    <name type="scientific">Nesterenkonia salmonea</name>
    <dbReference type="NCBI Taxonomy" id="1804987"/>
    <lineage>
        <taxon>Bacteria</taxon>
        <taxon>Bacillati</taxon>
        <taxon>Actinomycetota</taxon>
        <taxon>Actinomycetes</taxon>
        <taxon>Micrococcales</taxon>
        <taxon>Micrococcaceae</taxon>
        <taxon>Nesterenkonia</taxon>
    </lineage>
</organism>
<dbReference type="AlphaFoldDB" id="A0A5R9BFA1"/>
<dbReference type="CDD" id="cd02440">
    <property type="entry name" value="AdoMet_MTases"/>
    <property type="match status" value="1"/>
</dbReference>
<dbReference type="RefSeq" id="WP_138252289.1">
    <property type="nucleotide sequence ID" value="NZ_VAVZ01000008.1"/>
</dbReference>
<dbReference type="PANTHER" id="PTHR11579">
    <property type="entry name" value="PROTEIN-L-ISOASPARTATE O-METHYLTRANSFERASE"/>
    <property type="match status" value="1"/>
</dbReference>
<evidence type="ECO:0000256" key="10">
    <source>
        <dbReference type="ARBA" id="ARBA00031323"/>
    </source>
</evidence>
<evidence type="ECO:0000313" key="13">
    <source>
        <dbReference type="Proteomes" id="UP000310458"/>
    </source>
</evidence>
<keyword evidence="7 12" id="KW-0808">Transferase</keyword>
<dbReference type="PANTHER" id="PTHR11579:SF0">
    <property type="entry name" value="PROTEIN-L-ISOASPARTATE(D-ASPARTATE) O-METHYLTRANSFERASE"/>
    <property type="match status" value="1"/>
</dbReference>
<evidence type="ECO:0000256" key="7">
    <source>
        <dbReference type="ARBA" id="ARBA00022679"/>
    </source>
</evidence>
<evidence type="ECO:0000256" key="4">
    <source>
        <dbReference type="ARBA" id="ARBA00013346"/>
    </source>
</evidence>